<accession>A0A3S0KFF0</accession>
<keyword evidence="4 6" id="KW-1133">Transmembrane helix</keyword>
<dbReference type="RefSeq" id="WP_126295443.1">
    <property type="nucleotide sequence ID" value="NZ_CP155468.1"/>
</dbReference>
<reference evidence="8 9" key="1">
    <citation type="submission" date="2018-12" db="EMBL/GenBank/DDBJ databases">
        <authorList>
            <person name="Yu L."/>
        </authorList>
    </citation>
    <scope>NUCLEOTIDE SEQUENCE [LARGE SCALE GENOMIC DNA]</scope>
    <source>
        <strain evidence="8 9">S5H2222</strain>
    </source>
</reference>
<evidence type="ECO:0000256" key="5">
    <source>
        <dbReference type="ARBA" id="ARBA00023136"/>
    </source>
</evidence>
<dbReference type="GO" id="GO:0016020">
    <property type="term" value="C:membrane"/>
    <property type="evidence" value="ECO:0007669"/>
    <property type="project" value="UniProtKB-SubCell"/>
</dbReference>
<dbReference type="EMBL" id="RXNR01000054">
    <property type="protein sequence ID" value="RTQ90065.1"/>
    <property type="molecule type" value="Genomic_DNA"/>
</dbReference>
<feature type="transmembrane region" description="Helical" evidence="6">
    <location>
        <begin position="468"/>
        <end position="488"/>
    </location>
</feature>
<comment type="subcellular location">
    <subcellularLocation>
        <location evidence="1">Membrane</location>
        <topology evidence="1">Multi-pass membrane protein</topology>
    </subcellularLocation>
</comment>
<comment type="caution">
    <text evidence="8">The sequence shown here is derived from an EMBL/GenBank/DDBJ whole genome shotgun (WGS) entry which is preliminary data.</text>
</comment>
<name>A0A3S0KFF0_9BACI</name>
<evidence type="ECO:0000256" key="6">
    <source>
        <dbReference type="SAM" id="Phobius"/>
    </source>
</evidence>
<dbReference type="Pfam" id="PF05140">
    <property type="entry name" value="ResB"/>
    <property type="match status" value="2"/>
</dbReference>
<dbReference type="Proteomes" id="UP000276349">
    <property type="component" value="Unassembled WGS sequence"/>
</dbReference>
<evidence type="ECO:0000256" key="3">
    <source>
        <dbReference type="ARBA" id="ARBA00022748"/>
    </source>
</evidence>
<feature type="domain" description="ResB-like" evidence="7">
    <location>
        <begin position="65"/>
        <end position="426"/>
    </location>
</feature>
<organism evidence="8 9">
    <name type="scientific">Lysinibacillus telephonicus</name>
    <dbReference type="NCBI Taxonomy" id="1714840"/>
    <lineage>
        <taxon>Bacteria</taxon>
        <taxon>Bacillati</taxon>
        <taxon>Bacillota</taxon>
        <taxon>Bacilli</taxon>
        <taxon>Bacillales</taxon>
        <taxon>Bacillaceae</taxon>
        <taxon>Lysinibacillus</taxon>
    </lineage>
</organism>
<feature type="transmembrane region" description="Helical" evidence="6">
    <location>
        <begin position="220"/>
        <end position="242"/>
    </location>
</feature>
<keyword evidence="3" id="KW-0201">Cytochrome c-type biogenesis</keyword>
<dbReference type="InterPro" id="IPR007816">
    <property type="entry name" value="ResB-like_domain"/>
</dbReference>
<sequence>MEKIICACGHENPAGTKLCEKCGRPLTEQEQKSKVVDMRYDGIAIRSKTRNKSLIDKIWNFFSSVKVGVSLIIINLVAASIGTIFPQEFYVNVSSIADKATYYEETYGSLGKLYYSLGFADIYSSWWFQILVGLLGISIIVASIDRGIPLHKSLKNQRVKRHESFMKRQRIVAEGPITDGDASKTLDLIEDKMKKLKYNVRREGSAILAERGRFARYGPYINHLGLIIFLLGVMLRMLPGFYIDESIWIREGETRAVPGMEGYFLENEKFILELHDNDPTESQVQQGVNVVAKNYQTDVKLYKQSDDAVAGQAENLELVKEYSIRVNHPLQHEGYSFYQMDFRLNEIKTMIFNLTNKETGESLGEVSIDLTNPQDEYVIDDKTKISLLGYYPGFSGFKDGVPQTATPTPNNPAFIFKMTTPETPDGEMSFVAIRQTIEPNGENKYKMQFKSVETRNMSGLTVHKDKTIPILIVGGIIFMLGVAIGSYWNHRRIWVEQLQDGTIRLAAHTNKNWFSIKKDLNALTEHVSLPKYIDQLDEAAGSEQNEKEGDNTL</sequence>
<feature type="domain" description="ResB-like" evidence="7">
    <location>
        <begin position="428"/>
        <end position="520"/>
    </location>
</feature>
<dbReference type="PANTHER" id="PTHR31566">
    <property type="entry name" value="CYTOCHROME C BIOGENESIS PROTEIN CCS1, CHLOROPLASTIC"/>
    <property type="match status" value="1"/>
</dbReference>
<evidence type="ECO:0000256" key="4">
    <source>
        <dbReference type="ARBA" id="ARBA00022989"/>
    </source>
</evidence>
<evidence type="ECO:0000259" key="7">
    <source>
        <dbReference type="Pfam" id="PF05140"/>
    </source>
</evidence>
<keyword evidence="5 6" id="KW-0472">Membrane</keyword>
<feature type="transmembrane region" description="Helical" evidence="6">
    <location>
        <begin position="126"/>
        <end position="148"/>
    </location>
</feature>
<dbReference type="AlphaFoldDB" id="A0A3S0KFF0"/>
<gene>
    <name evidence="8" type="ORF">EKG35_15445</name>
</gene>
<keyword evidence="9" id="KW-1185">Reference proteome</keyword>
<feature type="transmembrane region" description="Helical" evidence="6">
    <location>
        <begin position="58"/>
        <end position="85"/>
    </location>
</feature>
<keyword evidence="2 6" id="KW-0812">Transmembrane</keyword>
<proteinExistence type="predicted"/>
<dbReference type="PANTHER" id="PTHR31566:SF0">
    <property type="entry name" value="CYTOCHROME C BIOGENESIS PROTEIN CCS1, CHLOROPLASTIC"/>
    <property type="match status" value="1"/>
</dbReference>
<evidence type="ECO:0000256" key="2">
    <source>
        <dbReference type="ARBA" id="ARBA00022692"/>
    </source>
</evidence>
<evidence type="ECO:0000313" key="9">
    <source>
        <dbReference type="Proteomes" id="UP000276349"/>
    </source>
</evidence>
<dbReference type="OrthoDB" id="9770923at2"/>
<evidence type="ECO:0000313" key="8">
    <source>
        <dbReference type="EMBL" id="RTQ90065.1"/>
    </source>
</evidence>
<dbReference type="InterPro" id="IPR023494">
    <property type="entry name" value="Cyt_c_bgen_Ccs1/CcsB/ResB"/>
</dbReference>
<protein>
    <submittedName>
        <fullName evidence="8">Cytochrome c biogenesis protein</fullName>
    </submittedName>
</protein>
<evidence type="ECO:0000256" key="1">
    <source>
        <dbReference type="ARBA" id="ARBA00004141"/>
    </source>
</evidence>
<dbReference type="GO" id="GO:0017004">
    <property type="term" value="P:cytochrome complex assembly"/>
    <property type="evidence" value="ECO:0007669"/>
    <property type="project" value="UniProtKB-KW"/>
</dbReference>